<comment type="caution">
    <text evidence="2">The sequence shown here is derived from an EMBL/GenBank/DDBJ whole genome shotgun (WGS) entry which is preliminary data.</text>
</comment>
<keyword evidence="1" id="KW-0812">Transmembrane</keyword>
<accession>A0A918QX63</accession>
<protein>
    <submittedName>
        <fullName evidence="2">Uncharacterized protein</fullName>
    </submittedName>
</protein>
<dbReference type="Proteomes" id="UP000636004">
    <property type="component" value="Unassembled WGS sequence"/>
</dbReference>
<proteinExistence type="predicted"/>
<organism evidence="2 3">
    <name type="scientific">Algibacter mikhailovii</name>
    <dbReference type="NCBI Taxonomy" id="425498"/>
    <lineage>
        <taxon>Bacteria</taxon>
        <taxon>Pseudomonadati</taxon>
        <taxon>Bacteroidota</taxon>
        <taxon>Flavobacteriia</taxon>
        <taxon>Flavobacteriales</taxon>
        <taxon>Flavobacteriaceae</taxon>
        <taxon>Algibacter</taxon>
    </lineage>
</organism>
<feature type="transmembrane region" description="Helical" evidence="1">
    <location>
        <begin position="103"/>
        <end position="125"/>
    </location>
</feature>
<reference evidence="2" key="1">
    <citation type="journal article" date="2014" name="Int. J. Syst. Evol. Microbiol.">
        <title>Complete genome sequence of Corynebacterium casei LMG S-19264T (=DSM 44701T), isolated from a smear-ripened cheese.</title>
        <authorList>
            <consortium name="US DOE Joint Genome Institute (JGI-PGF)"/>
            <person name="Walter F."/>
            <person name="Albersmeier A."/>
            <person name="Kalinowski J."/>
            <person name="Ruckert C."/>
        </authorList>
    </citation>
    <scope>NUCLEOTIDE SEQUENCE</scope>
    <source>
        <strain evidence="2">KCTC 12710</strain>
    </source>
</reference>
<evidence type="ECO:0000256" key="1">
    <source>
        <dbReference type="SAM" id="Phobius"/>
    </source>
</evidence>
<keyword evidence="1" id="KW-1133">Transmembrane helix</keyword>
<gene>
    <name evidence="2" type="ORF">GCM10007028_13520</name>
</gene>
<dbReference type="AlphaFoldDB" id="A0A918QX63"/>
<feature type="transmembrane region" description="Helical" evidence="1">
    <location>
        <begin position="66"/>
        <end position="83"/>
    </location>
</feature>
<keyword evidence="3" id="KW-1185">Reference proteome</keyword>
<dbReference type="EMBL" id="BMWZ01000003">
    <property type="protein sequence ID" value="GGZ77544.1"/>
    <property type="molecule type" value="Genomic_DNA"/>
</dbReference>
<evidence type="ECO:0000313" key="2">
    <source>
        <dbReference type="EMBL" id="GGZ77544.1"/>
    </source>
</evidence>
<name>A0A918QX63_9FLAO</name>
<sequence>MAQKSETIKNMFVRVYDLEGNKIAKGRIAFINDSVIGLKRSSKVYQSFFMRNIGLIKTKKSGGHNVFKGALIGAGLGLVHGLANRESDDEVGMLSFSFSKSDYVIMDVTAGASLGAVAGGISTIFKNSDIFIINGDLDQWQLFKAFVINGI</sequence>
<keyword evidence="1" id="KW-0472">Membrane</keyword>
<evidence type="ECO:0000313" key="3">
    <source>
        <dbReference type="Proteomes" id="UP000636004"/>
    </source>
</evidence>
<reference evidence="2" key="2">
    <citation type="submission" date="2020-09" db="EMBL/GenBank/DDBJ databases">
        <authorList>
            <person name="Sun Q."/>
            <person name="Kim S."/>
        </authorList>
    </citation>
    <scope>NUCLEOTIDE SEQUENCE</scope>
    <source>
        <strain evidence="2">KCTC 12710</strain>
    </source>
</reference>